<dbReference type="Gene3D" id="3.40.30.10">
    <property type="entry name" value="Glutaredoxin"/>
    <property type="match status" value="3"/>
</dbReference>
<evidence type="ECO:0000313" key="9">
    <source>
        <dbReference type="Proteomes" id="UP000237000"/>
    </source>
</evidence>
<evidence type="ECO:0000313" key="8">
    <source>
        <dbReference type="EMBL" id="POO03262.1"/>
    </source>
</evidence>
<protein>
    <recommendedName>
        <fullName evidence="1">protein-disulfide reductase</fullName>
        <ecNumber evidence="1">1.8.1.8</ecNumber>
    </recommendedName>
</protein>
<dbReference type="InParanoid" id="A0A2P5FZP7"/>
<keyword evidence="2" id="KW-0677">Repeat</keyword>
<feature type="domain" description="Thioredoxin-like fold" evidence="7">
    <location>
        <begin position="334"/>
        <end position="426"/>
    </location>
</feature>
<dbReference type="InterPro" id="IPR046349">
    <property type="entry name" value="C1-like_sf"/>
</dbReference>
<feature type="domain" description="Thioredoxin-like fold" evidence="7">
    <location>
        <begin position="177"/>
        <end position="267"/>
    </location>
</feature>
<dbReference type="PANTHER" id="PTHR13871:SF96">
    <property type="entry name" value="THIOREDOXIN DOMAIN-CONTAINING PROTEIN"/>
    <property type="match status" value="1"/>
</dbReference>
<gene>
    <name evidence="8" type="ORF">TorRG33x02_013230</name>
</gene>
<keyword evidence="3" id="KW-0560">Oxidoreductase</keyword>
<evidence type="ECO:0000256" key="2">
    <source>
        <dbReference type="ARBA" id="ARBA00022737"/>
    </source>
</evidence>
<evidence type="ECO:0000256" key="5">
    <source>
        <dbReference type="ARBA" id="ARBA00047388"/>
    </source>
</evidence>
<comment type="catalytic activity">
    <reaction evidence="5">
        <text>[protein]-dithiol + NAD(+) = [protein]-disulfide + NADH + H(+)</text>
        <dbReference type="Rhea" id="RHEA:18749"/>
        <dbReference type="Rhea" id="RHEA-COMP:10593"/>
        <dbReference type="Rhea" id="RHEA-COMP:10594"/>
        <dbReference type="ChEBI" id="CHEBI:15378"/>
        <dbReference type="ChEBI" id="CHEBI:29950"/>
        <dbReference type="ChEBI" id="CHEBI:50058"/>
        <dbReference type="ChEBI" id="CHEBI:57540"/>
        <dbReference type="ChEBI" id="CHEBI:57945"/>
        <dbReference type="EC" id="1.8.1.8"/>
    </reaction>
</comment>
<dbReference type="SUPFAM" id="SSF57889">
    <property type="entry name" value="Cysteine-rich domain"/>
    <property type="match status" value="1"/>
</dbReference>
<dbReference type="InterPro" id="IPR052259">
    <property type="entry name" value="Nucleoredoxin-like"/>
</dbReference>
<name>A0A2P5FZP7_TREOI</name>
<dbReference type="EMBL" id="JXTC01000003">
    <property type="protein sequence ID" value="POO03262.1"/>
    <property type="molecule type" value="Genomic_DNA"/>
</dbReference>
<evidence type="ECO:0000256" key="3">
    <source>
        <dbReference type="ARBA" id="ARBA00023002"/>
    </source>
</evidence>
<dbReference type="EC" id="1.8.1.8" evidence="1"/>
<dbReference type="AlphaFoldDB" id="A0A2P5FZP7"/>
<keyword evidence="4" id="KW-0520">NAD</keyword>
<dbReference type="InterPro" id="IPR012336">
    <property type="entry name" value="Thioredoxin-like_fold"/>
</dbReference>
<accession>A0A2P5FZP7</accession>
<evidence type="ECO:0000256" key="4">
    <source>
        <dbReference type="ARBA" id="ARBA00023027"/>
    </source>
</evidence>
<dbReference type="OrthoDB" id="409136at2759"/>
<dbReference type="InterPro" id="IPR036249">
    <property type="entry name" value="Thioredoxin-like_sf"/>
</dbReference>
<evidence type="ECO:0000256" key="1">
    <source>
        <dbReference type="ARBA" id="ARBA00012612"/>
    </source>
</evidence>
<organism evidence="8 9">
    <name type="scientific">Trema orientale</name>
    <name type="common">Charcoal tree</name>
    <name type="synonym">Celtis orientalis</name>
    <dbReference type="NCBI Taxonomy" id="63057"/>
    <lineage>
        <taxon>Eukaryota</taxon>
        <taxon>Viridiplantae</taxon>
        <taxon>Streptophyta</taxon>
        <taxon>Embryophyta</taxon>
        <taxon>Tracheophyta</taxon>
        <taxon>Spermatophyta</taxon>
        <taxon>Magnoliopsida</taxon>
        <taxon>eudicotyledons</taxon>
        <taxon>Gunneridae</taxon>
        <taxon>Pentapetalae</taxon>
        <taxon>rosids</taxon>
        <taxon>fabids</taxon>
        <taxon>Rosales</taxon>
        <taxon>Cannabaceae</taxon>
        <taxon>Trema</taxon>
    </lineage>
</organism>
<sequence length="532" mass="61637">MADSGDVFGVTHDLSALLSSEERDYLVRNNGDQVKISSLNGKVVGLYFSLSWCTGRQSFTLDELLEFYQEVASKGDFEVVFLTTCHQDYDSFKRYFSKMPWLAVPFHDSDTRRRLMEFFDVRVTPTIVIFDAHGNVAKDKEEEAKKNNFISFILTFKSRNYLISKDRNQVPISELEGKTVALYFWPLDQFTSPLIDIYNKLKAKGDKFEIVSISWTFKQDEEKFNQEMEKIPWLALPFKDKAPKKLIYYFDTNKYPTLVIIGPDGKILNSNAIKLLDEYGAEAYPFTPKRLDELAEIDKIRQESQTLESLLVYGDRDFVIDNSGSKVHVSELDGKTIMFYFLCPFDEVCTRFTPKLIETYHDIKAKDDGFEVIFIALSGDEDTFNELLSSMPWLALPFCDERDKHLMYRLKIRGTGFIVIGPSGRVATREPRELINVYGANAYPFTKEHLQHLEEHMDEMAKGWPRKLRHELHAEHEFSLTRHVSVYRCDGCLETGIGWYFQCEQCCFGLHPNCALKKNEEANGDTKRKPRD</sequence>
<keyword evidence="9" id="KW-1185">Reference proteome</keyword>
<comment type="caution">
    <text evidence="8">The sequence shown here is derived from an EMBL/GenBank/DDBJ whole genome shotgun (WGS) entry which is preliminary data.</text>
</comment>
<dbReference type="GO" id="GO:0047134">
    <property type="term" value="F:protein-disulfide reductase [NAD(P)H] activity"/>
    <property type="evidence" value="ECO:0007669"/>
    <property type="project" value="UniProtKB-EC"/>
</dbReference>
<dbReference type="Proteomes" id="UP000237000">
    <property type="component" value="Unassembled WGS sequence"/>
</dbReference>
<proteinExistence type="predicted"/>
<dbReference type="SUPFAM" id="SSF52833">
    <property type="entry name" value="Thioredoxin-like"/>
    <property type="match status" value="3"/>
</dbReference>
<reference evidence="9" key="1">
    <citation type="submission" date="2016-06" db="EMBL/GenBank/DDBJ databases">
        <title>Parallel loss of symbiosis genes in relatives of nitrogen-fixing non-legume Parasponia.</title>
        <authorList>
            <person name="Van Velzen R."/>
            <person name="Holmer R."/>
            <person name="Bu F."/>
            <person name="Rutten L."/>
            <person name="Van Zeijl A."/>
            <person name="Liu W."/>
            <person name="Santuari L."/>
            <person name="Cao Q."/>
            <person name="Sharma T."/>
            <person name="Shen D."/>
            <person name="Roswanjaya Y."/>
            <person name="Wardhani T."/>
            <person name="Kalhor M.S."/>
            <person name="Jansen J."/>
            <person name="Van den Hoogen J."/>
            <person name="Gungor B."/>
            <person name="Hartog M."/>
            <person name="Hontelez J."/>
            <person name="Verver J."/>
            <person name="Yang W.-C."/>
            <person name="Schijlen E."/>
            <person name="Repin R."/>
            <person name="Schilthuizen M."/>
            <person name="Schranz E."/>
            <person name="Heidstra R."/>
            <person name="Miyata K."/>
            <person name="Fedorova E."/>
            <person name="Kohlen W."/>
            <person name="Bisseling T."/>
            <person name="Smit S."/>
            <person name="Geurts R."/>
        </authorList>
    </citation>
    <scope>NUCLEOTIDE SEQUENCE [LARGE SCALE GENOMIC DNA]</scope>
    <source>
        <strain evidence="9">cv. RG33-2</strain>
    </source>
</reference>
<evidence type="ECO:0000256" key="6">
    <source>
        <dbReference type="ARBA" id="ARBA00047804"/>
    </source>
</evidence>
<comment type="catalytic activity">
    <reaction evidence="6">
        <text>[protein]-dithiol + NADP(+) = [protein]-disulfide + NADPH + H(+)</text>
        <dbReference type="Rhea" id="RHEA:18753"/>
        <dbReference type="Rhea" id="RHEA-COMP:10593"/>
        <dbReference type="Rhea" id="RHEA-COMP:10594"/>
        <dbReference type="ChEBI" id="CHEBI:15378"/>
        <dbReference type="ChEBI" id="CHEBI:29950"/>
        <dbReference type="ChEBI" id="CHEBI:50058"/>
        <dbReference type="ChEBI" id="CHEBI:57783"/>
        <dbReference type="ChEBI" id="CHEBI:58349"/>
        <dbReference type="EC" id="1.8.1.8"/>
    </reaction>
</comment>
<dbReference type="PANTHER" id="PTHR13871">
    <property type="entry name" value="THIOREDOXIN"/>
    <property type="match status" value="1"/>
</dbReference>
<evidence type="ECO:0000259" key="7">
    <source>
        <dbReference type="Pfam" id="PF13905"/>
    </source>
</evidence>
<feature type="domain" description="Thioredoxin-like fold" evidence="7">
    <location>
        <begin position="41"/>
        <end position="136"/>
    </location>
</feature>
<dbReference type="Pfam" id="PF13905">
    <property type="entry name" value="Thioredoxin_8"/>
    <property type="match status" value="3"/>
</dbReference>